<dbReference type="EMBL" id="ABCK01000008">
    <property type="protein sequence ID" value="EDM27652.1"/>
    <property type="molecule type" value="Genomic_DNA"/>
</dbReference>
<evidence type="ECO:0000256" key="2">
    <source>
        <dbReference type="ARBA" id="ARBA00022578"/>
    </source>
</evidence>
<keyword evidence="8" id="KW-1185">Reference proteome</keyword>
<gene>
    <name evidence="7" type="ORF">LNTAR_20638</name>
</gene>
<sequence>MKPNKSNLSTLKQICQLIPPHIVNKLAKKHGIKTRKFSSWSHVVSLLYTQLSHALSLNDVCDGLHYHSSALFQIRGATAPKRNTFSNANRTRDAAMAEDLFWEVLNSLQSQLPSFGLDKQNSNFPKRFKRAVYAVDSTTIQLVAHCLNWAKHRRRKAAAKCHMQLNLQTFLPSYAIVKEANTHDSTEAKEMCATIKDGEIVVFDKAYVDFKHLYHLDIRGVNWVTRSKDNMTYDIIEERSSKSNIISDQLIKLNGVNTEKHYPKILRLVAANVEIDGKMKVLKFLSNNLQWAPSSIASIYQSRWGIEVFFKQLKQNLKLADFLGHNKNAIQWQVWTALLTYVLLRFLAFRSQWPHSFSRITTLIRGVLWSYFDLSSLLKTCGTASDPPKIKAVPDQAYLPNFDKAFYGTACV</sequence>
<organism evidence="7 8">
    <name type="scientific">Lentisphaera araneosa HTCC2155</name>
    <dbReference type="NCBI Taxonomy" id="313628"/>
    <lineage>
        <taxon>Bacteria</taxon>
        <taxon>Pseudomonadati</taxon>
        <taxon>Lentisphaerota</taxon>
        <taxon>Lentisphaeria</taxon>
        <taxon>Lentisphaerales</taxon>
        <taxon>Lentisphaeraceae</taxon>
        <taxon>Lentisphaera</taxon>
    </lineage>
</organism>
<dbReference type="GO" id="GO:0004803">
    <property type="term" value="F:transposase activity"/>
    <property type="evidence" value="ECO:0007669"/>
    <property type="project" value="InterPro"/>
</dbReference>
<dbReference type="SUPFAM" id="SSF53098">
    <property type="entry name" value="Ribonuclease H-like"/>
    <property type="match status" value="1"/>
</dbReference>
<evidence type="ECO:0000256" key="1">
    <source>
        <dbReference type="ARBA" id="ARBA00010075"/>
    </source>
</evidence>
<dbReference type="AlphaFoldDB" id="A6DL50"/>
<evidence type="ECO:0000259" key="5">
    <source>
        <dbReference type="Pfam" id="PF01609"/>
    </source>
</evidence>
<dbReference type="Pfam" id="PF01609">
    <property type="entry name" value="DDE_Tnp_1"/>
    <property type="match status" value="1"/>
</dbReference>
<evidence type="ECO:0000256" key="4">
    <source>
        <dbReference type="ARBA" id="ARBA00023172"/>
    </source>
</evidence>
<dbReference type="eggNOG" id="COG3385">
    <property type="taxonomic scope" value="Bacteria"/>
</dbReference>
<comment type="caution">
    <text evidence="7">The sequence shown here is derived from an EMBL/GenBank/DDBJ whole genome shotgun (WGS) entry which is preliminary data.</text>
</comment>
<protein>
    <submittedName>
        <fullName evidence="7">ISPg4, transposase</fullName>
    </submittedName>
</protein>
<dbReference type="NCBIfam" id="NF033592">
    <property type="entry name" value="transpos_IS4_1"/>
    <property type="match status" value="1"/>
</dbReference>
<dbReference type="Pfam" id="PF14294">
    <property type="entry name" value="DUF4372"/>
    <property type="match status" value="1"/>
</dbReference>
<dbReference type="PANTHER" id="PTHR33258">
    <property type="entry name" value="TRANSPOSASE INSL FOR INSERTION SEQUENCE ELEMENT IS186A-RELATED"/>
    <property type="match status" value="1"/>
</dbReference>
<dbReference type="STRING" id="313628.LNTAR_20638"/>
<dbReference type="InterPro" id="IPR025399">
    <property type="entry name" value="DUF4372"/>
</dbReference>
<dbReference type="InterPro" id="IPR002559">
    <property type="entry name" value="Transposase_11"/>
</dbReference>
<dbReference type="GO" id="GO:0003677">
    <property type="term" value="F:DNA binding"/>
    <property type="evidence" value="ECO:0007669"/>
    <property type="project" value="UniProtKB-KW"/>
</dbReference>
<accession>A6DL50</accession>
<reference evidence="7 8" key="1">
    <citation type="journal article" date="2010" name="J. Bacteriol.">
        <title>Genome sequence of Lentisphaera araneosa HTCC2155T, the type species of the order Lentisphaerales in the phylum Lentisphaerae.</title>
        <authorList>
            <person name="Thrash J.C."/>
            <person name="Cho J.C."/>
            <person name="Vergin K.L."/>
            <person name="Morris R.M."/>
            <person name="Giovannoni S.J."/>
        </authorList>
    </citation>
    <scope>NUCLEOTIDE SEQUENCE [LARGE SCALE GENOMIC DNA]</scope>
    <source>
        <strain evidence="7 8">HTCC2155</strain>
    </source>
</reference>
<dbReference type="Proteomes" id="UP000004947">
    <property type="component" value="Unassembled WGS sequence"/>
</dbReference>
<keyword evidence="3" id="KW-0238">DNA-binding</keyword>
<evidence type="ECO:0000259" key="6">
    <source>
        <dbReference type="Pfam" id="PF14294"/>
    </source>
</evidence>
<feature type="domain" description="Transposase IS4-like" evidence="5">
    <location>
        <begin position="129"/>
        <end position="343"/>
    </location>
</feature>
<dbReference type="InterPro" id="IPR012337">
    <property type="entry name" value="RNaseH-like_sf"/>
</dbReference>
<proteinExistence type="inferred from homology"/>
<dbReference type="RefSeq" id="WP_007278610.1">
    <property type="nucleotide sequence ID" value="NZ_ABCK01000008.1"/>
</dbReference>
<dbReference type="InterPro" id="IPR047952">
    <property type="entry name" value="Transpos_IS4"/>
</dbReference>
<dbReference type="OrthoDB" id="9796012at2"/>
<dbReference type="GO" id="GO:0006313">
    <property type="term" value="P:DNA transposition"/>
    <property type="evidence" value="ECO:0007669"/>
    <property type="project" value="InterPro"/>
</dbReference>
<feature type="domain" description="DUF4372" evidence="6">
    <location>
        <begin position="8"/>
        <end position="71"/>
    </location>
</feature>
<dbReference type="PANTHER" id="PTHR33258:SF1">
    <property type="entry name" value="TRANSPOSASE INSL FOR INSERTION SEQUENCE ELEMENT IS186A-RELATED"/>
    <property type="match status" value="1"/>
</dbReference>
<comment type="similarity">
    <text evidence="1">Belongs to the transposase 11 family.</text>
</comment>
<evidence type="ECO:0000256" key="3">
    <source>
        <dbReference type="ARBA" id="ARBA00023125"/>
    </source>
</evidence>
<name>A6DL50_9BACT</name>
<keyword evidence="2" id="KW-0815">Transposition</keyword>
<evidence type="ECO:0000313" key="8">
    <source>
        <dbReference type="Proteomes" id="UP000004947"/>
    </source>
</evidence>
<evidence type="ECO:0000313" key="7">
    <source>
        <dbReference type="EMBL" id="EDM27652.1"/>
    </source>
</evidence>
<keyword evidence="4" id="KW-0233">DNA recombination</keyword>